<sequence>MTRSAFRPAALALCAGLLFPLFTGCAPAAPASSRTPASSAAESALTVTLPDPLPEPIQPTGEDLAAITDVLETRFRADWDRPGRYLTARLDSVRVIPPEEWASLQIPLTDNTPWLDGRSCLGCIADPGGCLLMVRTSTEYTPEAILCAPQYSDGVANRVYLALKEETGWTIADGWSYYMGGEPPTPGTDPMQQELELTMQQWLMLQNQTRALALAGIFRDLDDPLKELSAAECAWYLYARSESWFGLTDEGRTDTPSGIIFQADFAEENASWASDWRGGGPCMPVALQGPEEVFPAQNPDGEAIRAALDANPDAIVYERTGDLVTATLTLPLESGTVAMEYTFGLVPDTTGPVSRTYLQSARRI</sequence>
<reference evidence="2 3" key="1">
    <citation type="submission" date="2019-03" db="EMBL/GenBank/DDBJ databases">
        <title>Genomic Encyclopedia of Type Strains, Phase IV (KMG-IV): sequencing the most valuable type-strain genomes for metagenomic binning, comparative biology and taxonomic classification.</title>
        <authorList>
            <person name="Goeker M."/>
        </authorList>
    </citation>
    <scope>NUCLEOTIDE SEQUENCE [LARGE SCALE GENOMIC DNA]</scope>
    <source>
        <strain evidence="2 3">DSM 100451</strain>
    </source>
</reference>
<protein>
    <recommendedName>
        <fullName evidence="4">Lipoprotein</fullName>
    </recommendedName>
</protein>
<dbReference type="AlphaFoldDB" id="A0A4R1R7N4"/>
<dbReference type="EMBL" id="SLUM01000001">
    <property type="protein sequence ID" value="TCL61636.1"/>
    <property type="molecule type" value="Genomic_DNA"/>
</dbReference>
<evidence type="ECO:0000313" key="2">
    <source>
        <dbReference type="EMBL" id="TCL61636.1"/>
    </source>
</evidence>
<proteinExistence type="predicted"/>
<dbReference type="OrthoDB" id="1840902at2"/>
<accession>A0A4R1R7N4</accession>
<feature type="signal peptide" evidence="1">
    <location>
        <begin position="1"/>
        <end position="28"/>
    </location>
</feature>
<feature type="chain" id="PRO_5020881121" description="Lipoprotein" evidence="1">
    <location>
        <begin position="29"/>
        <end position="364"/>
    </location>
</feature>
<keyword evidence="1" id="KW-0732">Signal</keyword>
<organism evidence="2 3">
    <name type="scientific">Allofournierella massiliensis</name>
    <dbReference type="NCBI Taxonomy" id="1650663"/>
    <lineage>
        <taxon>Bacteria</taxon>
        <taxon>Bacillati</taxon>
        <taxon>Bacillota</taxon>
        <taxon>Clostridia</taxon>
        <taxon>Eubacteriales</taxon>
        <taxon>Oscillospiraceae</taxon>
        <taxon>Allofournierella</taxon>
    </lineage>
</organism>
<comment type="caution">
    <text evidence="2">The sequence shown here is derived from an EMBL/GenBank/DDBJ whole genome shotgun (WGS) entry which is preliminary data.</text>
</comment>
<dbReference type="RefSeq" id="WP_058964104.1">
    <property type="nucleotide sequence ID" value="NZ_CABKVM010000016.1"/>
</dbReference>
<evidence type="ECO:0008006" key="4">
    <source>
        <dbReference type="Google" id="ProtNLM"/>
    </source>
</evidence>
<evidence type="ECO:0000256" key="1">
    <source>
        <dbReference type="SAM" id="SignalP"/>
    </source>
</evidence>
<name>A0A4R1R7N4_9FIRM</name>
<gene>
    <name evidence="2" type="ORF">EDD77_10190</name>
</gene>
<evidence type="ECO:0000313" key="3">
    <source>
        <dbReference type="Proteomes" id="UP000295184"/>
    </source>
</evidence>
<dbReference type="PROSITE" id="PS51257">
    <property type="entry name" value="PROKAR_LIPOPROTEIN"/>
    <property type="match status" value="1"/>
</dbReference>
<dbReference type="Proteomes" id="UP000295184">
    <property type="component" value="Unassembled WGS sequence"/>
</dbReference>